<proteinExistence type="predicted"/>
<gene>
    <name evidence="2" type="ORF">Tco_0977579</name>
</gene>
<name>A0ABQ5EKQ4_9ASTR</name>
<keyword evidence="3" id="KW-1185">Reference proteome</keyword>
<organism evidence="2 3">
    <name type="scientific">Tanacetum coccineum</name>
    <dbReference type="NCBI Taxonomy" id="301880"/>
    <lineage>
        <taxon>Eukaryota</taxon>
        <taxon>Viridiplantae</taxon>
        <taxon>Streptophyta</taxon>
        <taxon>Embryophyta</taxon>
        <taxon>Tracheophyta</taxon>
        <taxon>Spermatophyta</taxon>
        <taxon>Magnoliopsida</taxon>
        <taxon>eudicotyledons</taxon>
        <taxon>Gunneridae</taxon>
        <taxon>Pentapetalae</taxon>
        <taxon>asterids</taxon>
        <taxon>campanulids</taxon>
        <taxon>Asterales</taxon>
        <taxon>Asteraceae</taxon>
        <taxon>Asteroideae</taxon>
        <taxon>Anthemideae</taxon>
        <taxon>Anthemidinae</taxon>
        <taxon>Tanacetum</taxon>
    </lineage>
</organism>
<reference evidence="2" key="2">
    <citation type="submission" date="2022-01" db="EMBL/GenBank/DDBJ databases">
        <authorList>
            <person name="Yamashiro T."/>
            <person name="Shiraishi A."/>
            <person name="Satake H."/>
            <person name="Nakayama K."/>
        </authorList>
    </citation>
    <scope>NUCLEOTIDE SEQUENCE</scope>
</reference>
<sequence>MDLKTKFETTTKNHQASIQNLEAKFDRFADKQSGRPSGSLPSNTQPNPKGSSSKPYQPLQARNEQVNVVFRMSGKSYDPPINPNDQPNDFETLVNFDSDDEDEEPIPQPQPKPKDPKPVNETLIPKPYKLKIPYPQHLRKEKMEAQYGKFLDMI</sequence>
<evidence type="ECO:0000256" key="1">
    <source>
        <dbReference type="SAM" id="MobiDB-lite"/>
    </source>
</evidence>
<evidence type="ECO:0000313" key="3">
    <source>
        <dbReference type="Proteomes" id="UP001151760"/>
    </source>
</evidence>
<comment type="caution">
    <text evidence="2">The sequence shown here is derived from an EMBL/GenBank/DDBJ whole genome shotgun (WGS) entry which is preliminary data.</text>
</comment>
<feature type="compositionally biased region" description="Basic and acidic residues" evidence="1">
    <location>
        <begin position="1"/>
        <end position="11"/>
    </location>
</feature>
<protein>
    <recommendedName>
        <fullName evidence="4">Reverse transcriptase domain-containing protein</fullName>
    </recommendedName>
</protein>
<dbReference type="EMBL" id="BQNB010016405">
    <property type="protein sequence ID" value="GJT51422.1"/>
    <property type="molecule type" value="Genomic_DNA"/>
</dbReference>
<dbReference type="Proteomes" id="UP001151760">
    <property type="component" value="Unassembled WGS sequence"/>
</dbReference>
<feature type="region of interest" description="Disordered" evidence="1">
    <location>
        <begin position="1"/>
        <end position="128"/>
    </location>
</feature>
<feature type="compositionally biased region" description="Polar residues" evidence="1">
    <location>
        <begin position="34"/>
        <end position="66"/>
    </location>
</feature>
<reference evidence="2" key="1">
    <citation type="journal article" date="2022" name="Int. J. Mol. Sci.">
        <title>Draft Genome of Tanacetum Coccineum: Genomic Comparison of Closely Related Tanacetum-Family Plants.</title>
        <authorList>
            <person name="Yamashiro T."/>
            <person name="Shiraishi A."/>
            <person name="Nakayama K."/>
            <person name="Satake H."/>
        </authorList>
    </citation>
    <scope>NUCLEOTIDE SEQUENCE</scope>
</reference>
<evidence type="ECO:0000313" key="2">
    <source>
        <dbReference type="EMBL" id="GJT51422.1"/>
    </source>
</evidence>
<accession>A0ABQ5EKQ4</accession>
<evidence type="ECO:0008006" key="4">
    <source>
        <dbReference type="Google" id="ProtNLM"/>
    </source>
</evidence>
<feature type="compositionally biased region" description="Basic and acidic residues" evidence="1">
    <location>
        <begin position="23"/>
        <end position="33"/>
    </location>
</feature>